<dbReference type="AlphaFoldDB" id="D3PZ18"/>
<dbReference type="RefSeq" id="WP_013021018.1">
    <property type="nucleotide sequence ID" value="NC_013947.1"/>
</dbReference>
<proteinExistence type="predicted"/>
<name>D3PZ18_STANL</name>
<accession>D3PZ18</accession>
<dbReference type="InterPro" id="IPR010281">
    <property type="entry name" value="DUF885"/>
</dbReference>
<dbReference type="PANTHER" id="PTHR33361:SF15">
    <property type="entry name" value="DUF885 FAMILY LIPOPROTEIN"/>
    <property type="match status" value="1"/>
</dbReference>
<keyword evidence="2" id="KW-1185">Reference proteome</keyword>
<evidence type="ECO:0000313" key="1">
    <source>
        <dbReference type="EMBL" id="ADD45447.1"/>
    </source>
</evidence>
<dbReference type="STRING" id="446470.Snas_5817"/>
<dbReference type="Proteomes" id="UP000000844">
    <property type="component" value="Chromosome"/>
</dbReference>
<evidence type="ECO:0008006" key="3">
    <source>
        <dbReference type="Google" id="ProtNLM"/>
    </source>
</evidence>
<organism evidence="1 2">
    <name type="scientific">Stackebrandtia nassauensis (strain DSM 44728 / CIP 108903 / NRRL B-16338 / NBRC 102104 / LLR-40K-21)</name>
    <dbReference type="NCBI Taxonomy" id="446470"/>
    <lineage>
        <taxon>Bacteria</taxon>
        <taxon>Bacillati</taxon>
        <taxon>Actinomycetota</taxon>
        <taxon>Actinomycetes</taxon>
        <taxon>Glycomycetales</taxon>
        <taxon>Glycomycetaceae</taxon>
        <taxon>Stackebrandtia</taxon>
    </lineage>
</organism>
<sequence>MHEEYVSRAERVVDALLESDPEAAMWAGDHRFDDRLPDYSSEGLAAKRSMLTEASHALVEIDAEDLGTPDAVDLEILTNQVAARLFELTETRDHEWNPLVYNPGMLLNTLLLRPSAPAAERLTALQARLAAIPDHLATARANLTDVPAVYAETGAEQFRGTAALVRDEVPRLAEEAGATVDVETVAGELEAFADWLSRLPDGRSPRLGRRLWDAKLWHTLETPMAGASILDRAWTRLDEVTAELDELAARLDRDGGTADGASGAEVTARVLARLGADRPDNATVLDAARRAVAETTDFVREHDLITIPADRLEVVEMPEHDRGVSAAYLDPPGTLDDPSMPTFYAICPAPADWSTEQVASFYSEYNHHMIRNLTVHEAIPGHHVQLAHARTYRGNTRVRDMMMSGTFVEGWAVYTEELMVEHGYGGPEVLAQQLKMQLRMIINAIIDQSIHCDDMSEAEAMDLMTRRGHQAHAEAASKWRRALLSSTQLSTYFVGYTEMRAIADSCPTGRPGRDWHDRMLSFGSPAPQHVVRLLAG</sequence>
<dbReference type="HOGENOM" id="CLU_028527_0_0_11"/>
<dbReference type="Pfam" id="PF05960">
    <property type="entry name" value="DUF885"/>
    <property type="match status" value="1"/>
</dbReference>
<dbReference type="KEGG" id="sna:Snas_5817"/>
<dbReference type="eggNOG" id="COG4805">
    <property type="taxonomic scope" value="Bacteria"/>
</dbReference>
<dbReference type="EMBL" id="CP001778">
    <property type="protein sequence ID" value="ADD45447.1"/>
    <property type="molecule type" value="Genomic_DNA"/>
</dbReference>
<reference evidence="1 2" key="1">
    <citation type="journal article" date="2009" name="Stand. Genomic Sci.">
        <title>Complete genome sequence of Stackebrandtia nassauensis type strain (LLR-40K-21).</title>
        <authorList>
            <person name="Munk C."/>
            <person name="Lapidus A."/>
            <person name="Copeland A."/>
            <person name="Jando M."/>
            <person name="Mayilraj S."/>
            <person name="Glavina Del Rio T."/>
            <person name="Nolan M."/>
            <person name="Chen F."/>
            <person name="Lucas S."/>
            <person name="Tice H."/>
            <person name="Cheng J.F."/>
            <person name="Han C."/>
            <person name="Detter J.C."/>
            <person name="Bruce D."/>
            <person name="Goodwin L."/>
            <person name="Chain P."/>
            <person name="Pitluck S."/>
            <person name="Goker M."/>
            <person name="Ovchinikova G."/>
            <person name="Pati A."/>
            <person name="Ivanova N."/>
            <person name="Mavromatis K."/>
            <person name="Chen A."/>
            <person name="Palaniappan K."/>
            <person name="Land M."/>
            <person name="Hauser L."/>
            <person name="Chang Y.J."/>
            <person name="Jeffries C.D."/>
            <person name="Bristow J."/>
            <person name="Eisen J.A."/>
            <person name="Markowitz V."/>
            <person name="Hugenholtz P."/>
            <person name="Kyrpides N.C."/>
            <person name="Klenk H.P."/>
        </authorList>
    </citation>
    <scope>NUCLEOTIDE SEQUENCE [LARGE SCALE GENOMIC DNA]</scope>
    <source>
        <strain evidence="2">DSM 44728 / CIP 108903 / NRRL B-16338 / NBRC 102104 / LLR-40K-21</strain>
    </source>
</reference>
<gene>
    <name evidence="1" type="ordered locus">Snas_5817</name>
</gene>
<evidence type="ECO:0000313" key="2">
    <source>
        <dbReference type="Proteomes" id="UP000000844"/>
    </source>
</evidence>
<dbReference type="OrthoDB" id="9760040at2"/>
<protein>
    <recommendedName>
        <fullName evidence="3">DUF885 domain-containing protein</fullName>
    </recommendedName>
</protein>
<dbReference type="PANTHER" id="PTHR33361">
    <property type="entry name" value="GLR0591 PROTEIN"/>
    <property type="match status" value="1"/>
</dbReference>